<dbReference type="STRING" id="679192.HMPREF9013_0391"/>
<dbReference type="OrthoDB" id="276580at2"/>
<dbReference type="SUPFAM" id="SSF56037">
    <property type="entry name" value="PheT/TilS domain"/>
    <property type="match status" value="1"/>
</dbReference>
<dbReference type="Gene3D" id="3.50.40.10">
    <property type="entry name" value="Phenylalanyl-trna Synthetase, Chain B, domain 3"/>
    <property type="match status" value="1"/>
</dbReference>
<dbReference type="Proteomes" id="UP000005017">
    <property type="component" value="Unassembled WGS sequence"/>
</dbReference>
<dbReference type="RefSeq" id="WP_006627507.1">
    <property type="nucleotide sequence ID" value="NZ_ADFR01000016.1"/>
</dbReference>
<dbReference type="eggNOG" id="COG3382">
    <property type="taxonomic scope" value="Bacteria"/>
</dbReference>
<sequence>MRKFIVDENFWKIFPTAKIAVLTVKNVKEFVQLDEKSAAEIKQLLDDANKKSKKYLPSDVISENPVIRVWREAYAKFPTKKGARCSIESLLKRVLHDHPVKTIAPTVDITNAISLKYAFPIGAENMDAFVGDIHVGIMKGGEDFWPIGSDKPEPPLAGEIAYYDEAGVICRCWNWRDGKRTEVTDETTTEFMAMECIEPERYSQLEEAIDELEDLLRCYVGAETMYKAILDKEHSEMNIQD</sequence>
<feature type="domain" description="B3/B4 tRNA-binding" evidence="1">
    <location>
        <begin position="68"/>
        <end position="221"/>
    </location>
</feature>
<dbReference type="PANTHER" id="PTHR39209:SF2">
    <property type="entry name" value="CYTOPLASMIC PROTEIN"/>
    <property type="match status" value="1"/>
</dbReference>
<dbReference type="Pfam" id="PF03483">
    <property type="entry name" value="B3_4"/>
    <property type="match status" value="1"/>
</dbReference>
<dbReference type="GO" id="GO:0004826">
    <property type="term" value="F:phenylalanine-tRNA ligase activity"/>
    <property type="evidence" value="ECO:0007669"/>
    <property type="project" value="InterPro"/>
</dbReference>
<evidence type="ECO:0000313" key="3">
    <source>
        <dbReference type="Proteomes" id="UP000005017"/>
    </source>
</evidence>
<proteinExistence type="predicted"/>
<evidence type="ECO:0000259" key="1">
    <source>
        <dbReference type="SMART" id="SM00873"/>
    </source>
</evidence>
<gene>
    <name evidence="2" type="ORF">HMPREF9013_0391</name>
</gene>
<dbReference type="EMBL" id="ADFR01000016">
    <property type="protein sequence ID" value="EFC05113.1"/>
    <property type="molecule type" value="Genomic_DNA"/>
</dbReference>
<reference evidence="3" key="1">
    <citation type="submission" date="2009-12" db="EMBL/GenBank/DDBJ databases">
        <title>Sequence of Clostridiales genomosp. BVAB3 str. UPII9-5.</title>
        <authorList>
            <person name="Madupu R."/>
            <person name="Durkin A.S."/>
            <person name="Torralba M."/>
            <person name="Methe B."/>
            <person name="Sutton G.G."/>
            <person name="Strausberg R.L."/>
            <person name="Nelson K.E."/>
        </authorList>
    </citation>
    <scope>NUCLEOTIDE SEQUENCE [LARGE SCALE GENOMIC DNA]</scope>
    <source>
        <strain evidence="3">W1219</strain>
    </source>
</reference>
<protein>
    <submittedName>
        <fullName evidence="2">B3/4 domain protein</fullName>
    </submittedName>
</protein>
<keyword evidence="3" id="KW-1185">Reference proteome</keyword>
<dbReference type="InterPro" id="IPR020825">
    <property type="entry name" value="Phe-tRNA_synthase-like_B3/B4"/>
</dbReference>
<dbReference type="PANTHER" id="PTHR39209">
    <property type="match status" value="1"/>
</dbReference>
<dbReference type="SMART" id="SM00873">
    <property type="entry name" value="B3_4"/>
    <property type="match status" value="1"/>
</dbReference>
<dbReference type="AlphaFoldDB" id="D2MQ44"/>
<evidence type="ECO:0000313" key="2">
    <source>
        <dbReference type="EMBL" id="EFC05113.1"/>
    </source>
</evidence>
<comment type="caution">
    <text evidence="2">The sequence shown here is derived from an EMBL/GenBank/DDBJ whole genome shotgun (WGS) entry which is preliminary data.</text>
</comment>
<accession>D2MQ44</accession>
<dbReference type="GO" id="GO:0003723">
    <property type="term" value="F:RNA binding"/>
    <property type="evidence" value="ECO:0007669"/>
    <property type="project" value="InterPro"/>
</dbReference>
<name>D2MQ44_9FIRM</name>
<organism evidence="2 3">
    <name type="scientific">Bulleidia extructa W1219</name>
    <dbReference type="NCBI Taxonomy" id="679192"/>
    <lineage>
        <taxon>Bacteria</taxon>
        <taxon>Bacillati</taxon>
        <taxon>Bacillota</taxon>
        <taxon>Erysipelotrichia</taxon>
        <taxon>Erysipelotrichales</taxon>
        <taxon>Erysipelotrichaceae</taxon>
        <taxon>Bulleidia</taxon>
    </lineage>
</organism>
<dbReference type="InterPro" id="IPR005146">
    <property type="entry name" value="B3/B4_tRNA-bd"/>
</dbReference>